<dbReference type="Pfam" id="PF00646">
    <property type="entry name" value="F-box"/>
    <property type="match status" value="1"/>
</dbReference>
<accession>A0A067G0U5</accession>
<dbReference type="Proteomes" id="UP000027120">
    <property type="component" value="Unassembled WGS sequence"/>
</dbReference>
<proteinExistence type="predicted"/>
<dbReference type="AlphaFoldDB" id="A0A067G0U5"/>
<dbReference type="InterPro" id="IPR001810">
    <property type="entry name" value="F-box_dom"/>
</dbReference>
<dbReference type="Gene3D" id="1.20.1280.50">
    <property type="match status" value="1"/>
</dbReference>
<evidence type="ECO:0000313" key="2">
    <source>
        <dbReference type="EMBL" id="KDO72025.1"/>
    </source>
</evidence>
<dbReference type="SMR" id="A0A067G0U5"/>
<reference evidence="2 3" key="1">
    <citation type="submission" date="2014-04" db="EMBL/GenBank/DDBJ databases">
        <authorList>
            <consortium name="International Citrus Genome Consortium"/>
            <person name="Gmitter F."/>
            <person name="Chen C."/>
            <person name="Farmerie W."/>
            <person name="Harkins T."/>
            <person name="Desany B."/>
            <person name="Mohiuddin M."/>
            <person name="Kodira C."/>
            <person name="Borodovsky M."/>
            <person name="Lomsadze A."/>
            <person name="Burns P."/>
            <person name="Jenkins J."/>
            <person name="Prochnik S."/>
            <person name="Shu S."/>
            <person name="Chapman J."/>
            <person name="Pitluck S."/>
            <person name="Schmutz J."/>
            <person name="Rokhsar D."/>
        </authorList>
    </citation>
    <scope>NUCLEOTIDE SEQUENCE</scope>
</reference>
<dbReference type="Pfam" id="PF03478">
    <property type="entry name" value="Beta-prop_KIB1-4"/>
    <property type="match status" value="1"/>
</dbReference>
<protein>
    <recommendedName>
        <fullName evidence="1">F-box domain-containing protein</fullName>
    </recommendedName>
</protein>
<feature type="non-terminal residue" evidence="2">
    <location>
        <position position="386"/>
    </location>
</feature>
<evidence type="ECO:0000259" key="1">
    <source>
        <dbReference type="SMART" id="SM00256"/>
    </source>
</evidence>
<dbReference type="EMBL" id="KK784888">
    <property type="protein sequence ID" value="KDO72025.1"/>
    <property type="molecule type" value="Genomic_DNA"/>
</dbReference>
<dbReference type="InterPro" id="IPR005174">
    <property type="entry name" value="KIB1-4_b-propeller"/>
</dbReference>
<dbReference type="InterPro" id="IPR036047">
    <property type="entry name" value="F-box-like_dom_sf"/>
</dbReference>
<dbReference type="SUPFAM" id="SSF81383">
    <property type="entry name" value="F-box domain"/>
    <property type="match status" value="1"/>
</dbReference>
<sequence length="386" mass="44727">MVVTYRRRRRHADWSALPEGILQVISEKLAVADSLSFSKVCKSWRDFSLESLHYKPSSQGLPWLCMSGQASTKIRTCSSIFENKIRFLDIIKAFGGCLWGSFDDWLIIVRPVYGQFWTIRQNIPLREIRISLLNPFSGADYLLPAVKNCYHKLALSGNPHEESCVYILLDLESAKFALWTRQIQNWCECEIEGEDDDNPFLDVISVNSCFYLLTKAYDIHVVDIKTACSIVKKKSRSSSTASASVKAQTYKVRINENAQEESVLVLRYLVKLNGEILLVCRFLNRKRDIKDFEIYKLDLCRSKWVLLHSLGDDQDLGVGRGNCLYFTNEYELPWSNEWDIKEFQHHKGSEIEDWGIFRLGNENPENFHGYAERGNWPPIWLTAPMW</sequence>
<gene>
    <name evidence="2" type="ORF">CISIN_1g047083mg</name>
</gene>
<keyword evidence="3" id="KW-1185">Reference proteome</keyword>
<name>A0A067G0U5_CITSI</name>
<dbReference type="PANTHER" id="PTHR44259">
    <property type="entry name" value="OS07G0183000 PROTEIN-RELATED"/>
    <property type="match status" value="1"/>
</dbReference>
<feature type="domain" description="F-box" evidence="1">
    <location>
        <begin position="17"/>
        <end position="57"/>
    </location>
</feature>
<evidence type="ECO:0000313" key="3">
    <source>
        <dbReference type="Proteomes" id="UP000027120"/>
    </source>
</evidence>
<dbReference type="InterPro" id="IPR050942">
    <property type="entry name" value="F-box_BR-signaling"/>
</dbReference>
<dbReference type="SMART" id="SM00256">
    <property type="entry name" value="FBOX"/>
    <property type="match status" value="1"/>
</dbReference>
<organism evidence="2 3">
    <name type="scientific">Citrus sinensis</name>
    <name type="common">Sweet orange</name>
    <name type="synonym">Citrus aurantium var. sinensis</name>
    <dbReference type="NCBI Taxonomy" id="2711"/>
    <lineage>
        <taxon>Eukaryota</taxon>
        <taxon>Viridiplantae</taxon>
        <taxon>Streptophyta</taxon>
        <taxon>Embryophyta</taxon>
        <taxon>Tracheophyta</taxon>
        <taxon>Spermatophyta</taxon>
        <taxon>Magnoliopsida</taxon>
        <taxon>eudicotyledons</taxon>
        <taxon>Gunneridae</taxon>
        <taxon>Pentapetalae</taxon>
        <taxon>rosids</taxon>
        <taxon>malvids</taxon>
        <taxon>Sapindales</taxon>
        <taxon>Rutaceae</taxon>
        <taxon>Aurantioideae</taxon>
        <taxon>Citrus</taxon>
    </lineage>
</organism>